<feature type="domain" description="Acyltransferase 3" evidence="2">
    <location>
        <begin position="10"/>
        <end position="334"/>
    </location>
</feature>
<reference evidence="4" key="1">
    <citation type="submission" date="2019-05" db="EMBL/GenBank/DDBJ databases">
        <title>Flavobacterium profundi sp. nov., isolated from a deep-sea seamount.</title>
        <authorList>
            <person name="Zhang D.-C."/>
        </authorList>
    </citation>
    <scope>NUCLEOTIDE SEQUENCE [LARGE SCALE GENOMIC DNA]</scope>
    <source>
        <strain evidence="4">TP390</strain>
    </source>
</reference>
<protein>
    <submittedName>
        <fullName evidence="3">Acyltransferase family protein</fullName>
    </submittedName>
</protein>
<feature type="transmembrane region" description="Helical" evidence="1">
    <location>
        <begin position="198"/>
        <end position="215"/>
    </location>
</feature>
<dbReference type="Pfam" id="PF01757">
    <property type="entry name" value="Acyl_transf_3"/>
    <property type="match status" value="1"/>
</dbReference>
<keyword evidence="3" id="KW-0012">Acyltransferase</keyword>
<dbReference type="PANTHER" id="PTHR23028">
    <property type="entry name" value="ACETYLTRANSFERASE"/>
    <property type="match status" value="1"/>
</dbReference>
<feature type="transmembrane region" description="Helical" evidence="1">
    <location>
        <begin position="249"/>
        <end position="273"/>
    </location>
</feature>
<dbReference type="EMBL" id="WQLW01000012">
    <property type="protein sequence ID" value="MVO10492.1"/>
    <property type="molecule type" value="Genomic_DNA"/>
</dbReference>
<feature type="transmembrane region" description="Helical" evidence="1">
    <location>
        <begin position="12"/>
        <end position="35"/>
    </location>
</feature>
<evidence type="ECO:0000313" key="3">
    <source>
        <dbReference type="EMBL" id="MVO10492.1"/>
    </source>
</evidence>
<proteinExistence type="predicted"/>
<feature type="transmembrane region" description="Helical" evidence="1">
    <location>
        <begin position="285"/>
        <end position="305"/>
    </location>
</feature>
<feature type="transmembrane region" description="Helical" evidence="1">
    <location>
        <begin position="47"/>
        <end position="65"/>
    </location>
</feature>
<accession>A0A6I4IUC5</accession>
<dbReference type="GO" id="GO:0016747">
    <property type="term" value="F:acyltransferase activity, transferring groups other than amino-acyl groups"/>
    <property type="evidence" value="ECO:0007669"/>
    <property type="project" value="InterPro"/>
</dbReference>
<dbReference type="RefSeq" id="WP_140998916.1">
    <property type="nucleotide sequence ID" value="NZ_VDCZ01000012.1"/>
</dbReference>
<dbReference type="AlphaFoldDB" id="A0A6I4IUC5"/>
<dbReference type="InterPro" id="IPR002656">
    <property type="entry name" value="Acyl_transf_3_dom"/>
</dbReference>
<gene>
    <name evidence="3" type="ORF">GOQ30_15065</name>
</gene>
<sequence>MKILPNITPLRFFLALFVILYHLPQYCANRCFPYYNKLPIFFKGDEAVYVFFSLSGFLIIRNLIIEKDNNNTIDLKKFFSRRALRIFPLYYLVLIFGFIFYEFVAPNFGYIPDNNYNLVFGIFLGFTFFANILATFKPGGILEILWSIGIEEQFYIIIAPILYKLKAKYFLIFFLTFTLLYFYIFHFCQFIPLQKYLMYFYFFSFSGVIAFISIKKNTILFSKPLKIITHLLFFLLFFTDIINDNFETITYHFICMLTFPIFIGILTTTYIPFLNNKYLNYFGKISYGIYMYHAIIFQFIGLIFLKSKITNHISENLSIFIFYFSSIICTIILSHFSYIYFERKFIRLKKY</sequence>
<evidence type="ECO:0000256" key="1">
    <source>
        <dbReference type="SAM" id="Phobius"/>
    </source>
</evidence>
<organism evidence="3 4">
    <name type="scientific">Flavobacterium profundi</name>
    <dbReference type="NCBI Taxonomy" id="1774945"/>
    <lineage>
        <taxon>Bacteria</taxon>
        <taxon>Pseudomonadati</taxon>
        <taxon>Bacteroidota</taxon>
        <taxon>Flavobacteriia</taxon>
        <taxon>Flavobacteriales</taxon>
        <taxon>Flavobacteriaceae</taxon>
        <taxon>Flavobacterium</taxon>
    </lineage>
</organism>
<feature type="transmembrane region" description="Helical" evidence="1">
    <location>
        <begin position="86"/>
        <end position="104"/>
    </location>
</feature>
<dbReference type="PANTHER" id="PTHR23028:SF53">
    <property type="entry name" value="ACYL_TRANSF_3 DOMAIN-CONTAINING PROTEIN"/>
    <property type="match status" value="1"/>
</dbReference>
<dbReference type="GO" id="GO:0016020">
    <property type="term" value="C:membrane"/>
    <property type="evidence" value="ECO:0007669"/>
    <property type="project" value="TreeGrafter"/>
</dbReference>
<keyword evidence="1" id="KW-1133">Transmembrane helix</keyword>
<name>A0A6I4IUC5_9FLAO</name>
<dbReference type="GO" id="GO:0000271">
    <property type="term" value="P:polysaccharide biosynthetic process"/>
    <property type="evidence" value="ECO:0007669"/>
    <property type="project" value="TreeGrafter"/>
</dbReference>
<feature type="transmembrane region" description="Helical" evidence="1">
    <location>
        <begin position="169"/>
        <end position="192"/>
    </location>
</feature>
<feature type="transmembrane region" description="Helical" evidence="1">
    <location>
        <begin position="227"/>
        <end position="243"/>
    </location>
</feature>
<keyword evidence="1" id="KW-0472">Membrane</keyword>
<keyword evidence="1" id="KW-0812">Transmembrane</keyword>
<evidence type="ECO:0000259" key="2">
    <source>
        <dbReference type="Pfam" id="PF01757"/>
    </source>
</evidence>
<keyword evidence="3" id="KW-0808">Transferase</keyword>
<comment type="caution">
    <text evidence="3">The sequence shown here is derived from an EMBL/GenBank/DDBJ whole genome shotgun (WGS) entry which is preliminary data.</text>
</comment>
<dbReference type="OrthoDB" id="290051at2"/>
<feature type="transmembrane region" description="Helical" evidence="1">
    <location>
        <begin position="317"/>
        <end position="341"/>
    </location>
</feature>
<dbReference type="InterPro" id="IPR050879">
    <property type="entry name" value="Acyltransferase_3"/>
</dbReference>
<keyword evidence="4" id="KW-1185">Reference proteome</keyword>
<evidence type="ECO:0000313" key="4">
    <source>
        <dbReference type="Proteomes" id="UP000431264"/>
    </source>
</evidence>
<dbReference type="Proteomes" id="UP000431264">
    <property type="component" value="Unassembled WGS sequence"/>
</dbReference>